<evidence type="ECO:0000313" key="2">
    <source>
        <dbReference type="Proteomes" id="UP001163046"/>
    </source>
</evidence>
<gene>
    <name evidence="1" type="ORF">OS493_036362</name>
</gene>
<organism evidence="1 2">
    <name type="scientific">Desmophyllum pertusum</name>
    <dbReference type="NCBI Taxonomy" id="174260"/>
    <lineage>
        <taxon>Eukaryota</taxon>
        <taxon>Metazoa</taxon>
        <taxon>Cnidaria</taxon>
        <taxon>Anthozoa</taxon>
        <taxon>Hexacorallia</taxon>
        <taxon>Scleractinia</taxon>
        <taxon>Caryophylliina</taxon>
        <taxon>Caryophylliidae</taxon>
        <taxon>Desmophyllum</taxon>
    </lineage>
</organism>
<name>A0A9W9Y7C2_9CNID</name>
<protein>
    <submittedName>
        <fullName evidence="1">Uncharacterized protein</fullName>
    </submittedName>
</protein>
<sequence>MTQGRLMDKEFENAIRRAHNGFQALGLPTVKIQAIRNQTSFPTEELRDLLKKVEELQVHKDQLNKDISSFCILPPKPIHDVAIAILKELKKANENSLSRLYISGNPGSGKSQLAGLVAERFSNEVKGIPDATSFIMTVNAETPETLLESYVSFARHLKCPEYTVTNTLNSKDLNTDEKITNLKTLISTKIELYTSWLLVVDNVTSMSRVHGHLPKHGSEQWAMGQLLITTQDTVSIPLASSFLRHISLSKAMLSGIADSEMEQEVAQALDYQPLALASAATYIRQVRQNKVNFGWNDYLKKLEKGQRCVTETILAETNPSYPKIDDCSNNISVENSMSSDKVIGHTFSFLSVCAPQQPLRLDIVTKYILNVYKEIEDDEAIGMRISRCSLLLFDKEKSGEHIRVHQVVHDAINTVIKDRSEIQHLQSR</sequence>
<proteinExistence type="predicted"/>
<dbReference type="EMBL" id="MU827837">
    <property type="protein sequence ID" value="KAJ7319199.1"/>
    <property type="molecule type" value="Genomic_DNA"/>
</dbReference>
<keyword evidence="2" id="KW-1185">Reference proteome</keyword>
<dbReference type="AlphaFoldDB" id="A0A9W9Y7C2"/>
<dbReference type="Gene3D" id="3.40.50.300">
    <property type="entry name" value="P-loop containing nucleotide triphosphate hydrolases"/>
    <property type="match status" value="1"/>
</dbReference>
<evidence type="ECO:0000313" key="1">
    <source>
        <dbReference type="EMBL" id="KAJ7319199.1"/>
    </source>
</evidence>
<dbReference type="InterPro" id="IPR027417">
    <property type="entry name" value="P-loop_NTPase"/>
</dbReference>
<comment type="caution">
    <text evidence="1">The sequence shown here is derived from an EMBL/GenBank/DDBJ whole genome shotgun (WGS) entry which is preliminary data.</text>
</comment>
<dbReference type="SUPFAM" id="SSF52540">
    <property type="entry name" value="P-loop containing nucleoside triphosphate hydrolases"/>
    <property type="match status" value="1"/>
</dbReference>
<dbReference type="OrthoDB" id="5989982at2759"/>
<dbReference type="Proteomes" id="UP001163046">
    <property type="component" value="Unassembled WGS sequence"/>
</dbReference>
<accession>A0A9W9Y7C2</accession>
<reference evidence="1" key="1">
    <citation type="submission" date="2023-01" db="EMBL/GenBank/DDBJ databases">
        <title>Genome assembly of the deep-sea coral Lophelia pertusa.</title>
        <authorList>
            <person name="Herrera S."/>
            <person name="Cordes E."/>
        </authorList>
    </citation>
    <scope>NUCLEOTIDE SEQUENCE</scope>
    <source>
        <strain evidence="1">USNM1676648</strain>
        <tissue evidence="1">Polyp</tissue>
    </source>
</reference>